<name>A0AAV4DKW6_9GAST</name>
<comment type="caution">
    <text evidence="1">The sequence shown here is derived from an EMBL/GenBank/DDBJ whole genome shotgun (WGS) entry which is preliminary data.</text>
</comment>
<accession>A0AAV4DKW6</accession>
<dbReference type="AlphaFoldDB" id="A0AAV4DKW6"/>
<dbReference type="EMBL" id="BLXT01007982">
    <property type="protein sequence ID" value="GFO44826.1"/>
    <property type="molecule type" value="Genomic_DNA"/>
</dbReference>
<keyword evidence="2" id="KW-1185">Reference proteome</keyword>
<dbReference type="Proteomes" id="UP000735302">
    <property type="component" value="Unassembled WGS sequence"/>
</dbReference>
<sequence length="94" mass="10823">MLECVYTAFKMKGLRTSVYMKRRAEDMGSHMWHGLRRTIQATSHNSTMPQPIVPDRHKLTSQDNKYVTHSWPSVSSDMNAIEHVQTFLAVTSKT</sequence>
<protein>
    <submittedName>
        <fullName evidence="1">Uncharacterized protein</fullName>
    </submittedName>
</protein>
<reference evidence="1 2" key="1">
    <citation type="journal article" date="2021" name="Elife">
        <title>Chloroplast acquisition without the gene transfer in kleptoplastic sea slugs, Plakobranchus ocellatus.</title>
        <authorList>
            <person name="Maeda T."/>
            <person name="Takahashi S."/>
            <person name="Yoshida T."/>
            <person name="Shimamura S."/>
            <person name="Takaki Y."/>
            <person name="Nagai Y."/>
            <person name="Toyoda A."/>
            <person name="Suzuki Y."/>
            <person name="Arimoto A."/>
            <person name="Ishii H."/>
            <person name="Satoh N."/>
            <person name="Nishiyama T."/>
            <person name="Hasebe M."/>
            <person name="Maruyama T."/>
            <person name="Minagawa J."/>
            <person name="Obokata J."/>
            <person name="Shigenobu S."/>
        </authorList>
    </citation>
    <scope>NUCLEOTIDE SEQUENCE [LARGE SCALE GENOMIC DNA]</scope>
</reference>
<proteinExistence type="predicted"/>
<evidence type="ECO:0000313" key="2">
    <source>
        <dbReference type="Proteomes" id="UP000735302"/>
    </source>
</evidence>
<evidence type="ECO:0000313" key="1">
    <source>
        <dbReference type="EMBL" id="GFO44826.1"/>
    </source>
</evidence>
<gene>
    <name evidence="1" type="ORF">PoB_007133100</name>
</gene>
<organism evidence="1 2">
    <name type="scientific">Plakobranchus ocellatus</name>
    <dbReference type="NCBI Taxonomy" id="259542"/>
    <lineage>
        <taxon>Eukaryota</taxon>
        <taxon>Metazoa</taxon>
        <taxon>Spiralia</taxon>
        <taxon>Lophotrochozoa</taxon>
        <taxon>Mollusca</taxon>
        <taxon>Gastropoda</taxon>
        <taxon>Heterobranchia</taxon>
        <taxon>Euthyneura</taxon>
        <taxon>Panpulmonata</taxon>
        <taxon>Sacoglossa</taxon>
        <taxon>Placobranchoidea</taxon>
        <taxon>Plakobranchidae</taxon>
        <taxon>Plakobranchus</taxon>
    </lineage>
</organism>